<dbReference type="GO" id="GO:0003676">
    <property type="term" value="F:nucleic acid binding"/>
    <property type="evidence" value="ECO:0007669"/>
    <property type="project" value="InterPro"/>
</dbReference>
<accession>A0AAD9B293</accession>
<dbReference type="Pfam" id="PF02272">
    <property type="entry name" value="DHHA1"/>
    <property type="match status" value="1"/>
</dbReference>
<dbReference type="InterPro" id="IPR050058">
    <property type="entry name" value="Ala-tRNA_ligase"/>
</dbReference>
<dbReference type="GO" id="GO:0004813">
    <property type="term" value="F:alanine-tRNA ligase activity"/>
    <property type="evidence" value="ECO:0007669"/>
    <property type="project" value="TreeGrafter"/>
</dbReference>
<dbReference type="GO" id="GO:0002161">
    <property type="term" value="F:aminoacyl-tRNA deacylase activity"/>
    <property type="evidence" value="ECO:0007669"/>
    <property type="project" value="TreeGrafter"/>
</dbReference>
<evidence type="ECO:0000313" key="2">
    <source>
        <dbReference type="EMBL" id="KAK1875935.1"/>
    </source>
</evidence>
<organism evidence="2 3">
    <name type="scientific">Dissostichus eleginoides</name>
    <name type="common">Patagonian toothfish</name>
    <name type="synonym">Dissostichus amissus</name>
    <dbReference type="NCBI Taxonomy" id="100907"/>
    <lineage>
        <taxon>Eukaryota</taxon>
        <taxon>Metazoa</taxon>
        <taxon>Chordata</taxon>
        <taxon>Craniata</taxon>
        <taxon>Vertebrata</taxon>
        <taxon>Euteleostomi</taxon>
        <taxon>Actinopterygii</taxon>
        <taxon>Neopterygii</taxon>
        <taxon>Teleostei</taxon>
        <taxon>Neoteleostei</taxon>
        <taxon>Acanthomorphata</taxon>
        <taxon>Eupercaria</taxon>
        <taxon>Perciformes</taxon>
        <taxon>Notothenioidei</taxon>
        <taxon>Nototheniidae</taxon>
        <taxon>Dissostichus</taxon>
    </lineage>
</organism>
<dbReference type="PANTHER" id="PTHR11777">
    <property type="entry name" value="ALANYL-TRNA SYNTHETASE"/>
    <property type="match status" value="1"/>
</dbReference>
<name>A0AAD9B293_DISEL</name>
<dbReference type="Proteomes" id="UP001228049">
    <property type="component" value="Unassembled WGS sequence"/>
</dbReference>
<protein>
    <submittedName>
        <fullName evidence="2">Alanine--tRNA ligase mitochondrial</fullName>
    </submittedName>
</protein>
<dbReference type="PANTHER" id="PTHR11777:SF8">
    <property type="entry name" value="ALANINE--TRNA LIGASE, MITOCHONDRIAL"/>
    <property type="match status" value="1"/>
</dbReference>
<feature type="domain" description="DHHA1" evidence="1">
    <location>
        <begin position="173"/>
        <end position="274"/>
    </location>
</feature>
<proteinExistence type="predicted"/>
<sequence>MGDVLPRVVFREKCGVYEVLPVFRHLRSTGSIEDLVLVSERQLVRGISRVLALTGRRATRAREDGQVLSQDVDSLSARLSGSAPSSLDSALRLAKEVGILSDAVDNTPIPQWQRRDLQGRLKALQRNSPQTHLRLTSDSPETHLRLYSDSPEMSESYQAAALARALLQEWGGGQVLVRSVQTDSLQILTKTVNQLSAAAPRSHVMLLAPQMHSGKVLCACQVPKDSALLPASDWALAVCRHFGGSGGGSALVAKGTGSSDDIPEALKWAEQFARQTTQR</sequence>
<dbReference type="GO" id="GO:0005739">
    <property type="term" value="C:mitochondrion"/>
    <property type="evidence" value="ECO:0007669"/>
    <property type="project" value="TreeGrafter"/>
</dbReference>
<keyword evidence="3" id="KW-1185">Reference proteome</keyword>
<dbReference type="InterPro" id="IPR003156">
    <property type="entry name" value="DHHA1_dom"/>
</dbReference>
<gene>
    <name evidence="2" type="ORF">KUDE01_031979</name>
</gene>
<dbReference type="AlphaFoldDB" id="A0AAD9B293"/>
<dbReference type="GO" id="GO:0006419">
    <property type="term" value="P:alanyl-tRNA aminoacylation"/>
    <property type="evidence" value="ECO:0007669"/>
    <property type="project" value="TreeGrafter"/>
</dbReference>
<keyword evidence="2" id="KW-0436">Ligase</keyword>
<dbReference type="EMBL" id="JASDAP010000057">
    <property type="protein sequence ID" value="KAK1875935.1"/>
    <property type="molecule type" value="Genomic_DNA"/>
</dbReference>
<dbReference type="Gene3D" id="3.10.310.40">
    <property type="match status" value="1"/>
</dbReference>
<reference evidence="2" key="1">
    <citation type="submission" date="2023-04" db="EMBL/GenBank/DDBJ databases">
        <title>Chromosome-level genome of Chaenocephalus aceratus.</title>
        <authorList>
            <person name="Park H."/>
        </authorList>
    </citation>
    <scope>NUCLEOTIDE SEQUENCE</scope>
    <source>
        <strain evidence="2">DE</strain>
        <tissue evidence="2">Muscle</tissue>
    </source>
</reference>
<comment type="caution">
    <text evidence="2">The sequence shown here is derived from an EMBL/GenBank/DDBJ whole genome shotgun (WGS) entry which is preliminary data.</text>
</comment>
<evidence type="ECO:0000259" key="1">
    <source>
        <dbReference type="Pfam" id="PF02272"/>
    </source>
</evidence>
<evidence type="ECO:0000313" key="3">
    <source>
        <dbReference type="Proteomes" id="UP001228049"/>
    </source>
</evidence>